<protein>
    <recommendedName>
        <fullName evidence="7">DNA 3'-5' helicase</fullName>
        <ecNumber evidence="7">5.6.2.4</ecNumber>
    </recommendedName>
</protein>
<dbReference type="Pfam" id="PF13361">
    <property type="entry name" value="UvrD_C"/>
    <property type="match status" value="1"/>
</dbReference>
<dbReference type="SUPFAM" id="SSF52540">
    <property type="entry name" value="P-loop containing nucleoside triphosphate hydrolases"/>
    <property type="match status" value="1"/>
</dbReference>
<dbReference type="Pfam" id="PF00580">
    <property type="entry name" value="UvrD-helicase"/>
    <property type="match status" value="1"/>
</dbReference>
<comment type="catalytic activity">
    <reaction evidence="8">
        <text>ATP + H2O = ADP + phosphate + H(+)</text>
        <dbReference type="Rhea" id="RHEA:13065"/>
        <dbReference type="ChEBI" id="CHEBI:15377"/>
        <dbReference type="ChEBI" id="CHEBI:15378"/>
        <dbReference type="ChEBI" id="CHEBI:30616"/>
        <dbReference type="ChEBI" id="CHEBI:43474"/>
        <dbReference type="ChEBI" id="CHEBI:456216"/>
        <dbReference type="EC" id="5.6.2.4"/>
    </reaction>
</comment>
<dbReference type="Gene3D" id="3.40.50.300">
    <property type="entry name" value="P-loop containing nucleotide triphosphate hydrolases"/>
    <property type="match status" value="2"/>
</dbReference>
<reference evidence="12" key="1">
    <citation type="journal article" date="2019" name="Int. J. Syst. Evol. Microbiol.">
        <title>The Global Catalogue of Microorganisms (GCM) 10K type strain sequencing project: providing services to taxonomists for standard genome sequencing and annotation.</title>
        <authorList>
            <consortium name="The Broad Institute Genomics Platform"/>
            <consortium name="The Broad Institute Genome Sequencing Center for Infectious Disease"/>
            <person name="Wu L."/>
            <person name="Ma J."/>
        </authorList>
    </citation>
    <scope>NUCLEOTIDE SEQUENCE [LARGE SCALE GENOMIC DNA]</scope>
    <source>
        <strain evidence="12">JCM 18303</strain>
    </source>
</reference>
<keyword evidence="3 9" id="KW-0347">Helicase</keyword>
<dbReference type="InterPro" id="IPR000212">
    <property type="entry name" value="DNA_helicase_UvrD/REP"/>
</dbReference>
<comment type="caution">
    <text evidence="11">The sequence shown here is derived from an EMBL/GenBank/DDBJ whole genome shotgun (WGS) entry which is preliminary data.</text>
</comment>
<dbReference type="InterPro" id="IPR014017">
    <property type="entry name" value="DNA_helicase_UvrD-like_C"/>
</dbReference>
<evidence type="ECO:0000256" key="2">
    <source>
        <dbReference type="ARBA" id="ARBA00022801"/>
    </source>
</evidence>
<feature type="domain" description="UvrD-like helicase ATP-binding" evidence="10">
    <location>
        <begin position="29"/>
        <end position="300"/>
    </location>
</feature>
<evidence type="ECO:0000259" key="10">
    <source>
        <dbReference type="PROSITE" id="PS51198"/>
    </source>
</evidence>
<evidence type="ECO:0000256" key="7">
    <source>
        <dbReference type="ARBA" id="ARBA00034808"/>
    </source>
</evidence>
<dbReference type="PANTHER" id="PTHR11070">
    <property type="entry name" value="UVRD / RECB / PCRA DNA HELICASE FAMILY MEMBER"/>
    <property type="match status" value="1"/>
</dbReference>
<dbReference type="PANTHER" id="PTHR11070:SF45">
    <property type="entry name" value="DNA 3'-5' HELICASE"/>
    <property type="match status" value="1"/>
</dbReference>
<keyword evidence="5" id="KW-0413">Isomerase</keyword>
<keyword evidence="12" id="KW-1185">Reference proteome</keyword>
<sequence>MPPLTTFVCSEYGLEELTGDGMRILPSVPPTAEQLTILADNRPGFLLIKGSAGSGKTTTALLRLRQLCESWLSRRDRLGLTEPVRTLVLTYNRTLEGYIAELAREQVAGRVGLQLRVSTFSKWSRRMMGELAVIDNSDARCILRPLASRLPLDPEFTIDEVNYLLGRFSPENLDSYLTTKRVGRGVSPRVETPLQCRILQEVVRPYAEEKKRNGLLDWNDVAIAAGRIGVATSWDVVIIDEAQDFSANQIRCVIKHLADPFSLTCVMDSTQRIYPRYFTWKEVGLSLTKSHTLKRNYRNTQEIAAFARPLVEDLPPDGDGELPDFSACSARGPKPVVVAGPYSAQISYIFEQLIAKVDFTSESIAFLHPRGGNWFSYLRSTLAQNGIEFSELTRSSKWPTGTEAVALSTLHSAKGLEFDHVVLAGLNQEVTPHGEGQGDVHLDTLRRLIAMGVGRARKTVLLGFKPDDPSTVLRLLKPGTYDLVAL</sequence>
<evidence type="ECO:0000256" key="1">
    <source>
        <dbReference type="ARBA" id="ARBA00022741"/>
    </source>
</evidence>
<evidence type="ECO:0000256" key="3">
    <source>
        <dbReference type="ARBA" id="ARBA00022806"/>
    </source>
</evidence>
<feature type="binding site" evidence="9">
    <location>
        <begin position="50"/>
        <end position="57"/>
    </location>
    <ligand>
        <name>ATP</name>
        <dbReference type="ChEBI" id="CHEBI:30616"/>
    </ligand>
</feature>
<dbReference type="InterPro" id="IPR014016">
    <property type="entry name" value="UvrD-like_ATP-bd"/>
</dbReference>
<dbReference type="GO" id="GO:0004527">
    <property type="term" value="F:exonuclease activity"/>
    <property type="evidence" value="ECO:0007669"/>
    <property type="project" value="UniProtKB-KW"/>
</dbReference>
<evidence type="ECO:0000256" key="4">
    <source>
        <dbReference type="ARBA" id="ARBA00022840"/>
    </source>
</evidence>
<dbReference type="Proteomes" id="UP001428817">
    <property type="component" value="Unassembled WGS sequence"/>
</dbReference>
<evidence type="ECO:0000313" key="11">
    <source>
        <dbReference type="EMBL" id="GAA5151725.1"/>
    </source>
</evidence>
<dbReference type="PROSITE" id="PS51198">
    <property type="entry name" value="UVRD_HELICASE_ATP_BIND"/>
    <property type="match status" value="1"/>
</dbReference>
<dbReference type="EC" id="5.6.2.4" evidence="7"/>
<evidence type="ECO:0000256" key="8">
    <source>
        <dbReference type="ARBA" id="ARBA00048988"/>
    </source>
</evidence>
<keyword evidence="11" id="KW-0269">Exonuclease</keyword>
<comment type="catalytic activity">
    <reaction evidence="6">
        <text>Couples ATP hydrolysis with the unwinding of duplex DNA by translocating in the 3'-5' direction.</text>
        <dbReference type="EC" id="5.6.2.4"/>
    </reaction>
</comment>
<accession>A0ABP9PZQ0</accession>
<keyword evidence="11" id="KW-0540">Nuclease</keyword>
<organism evidence="11 12">
    <name type="scientific">Pseudonocardia eucalypti</name>
    <dbReference type="NCBI Taxonomy" id="648755"/>
    <lineage>
        <taxon>Bacteria</taxon>
        <taxon>Bacillati</taxon>
        <taxon>Actinomycetota</taxon>
        <taxon>Actinomycetes</taxon>
        <taxon>Pseudonocardiales</taxon>
        <taxon>Pseudonocardiaceae</taxon>
        <taxon>Pseudonocardia</taxon>
    </lineage>
</organism>
<name>A0ABP9PZQ0_9PSEU</name>
<dbReference type="EMBL" id="BAABJP010000007">
    <property type="protein sequence ID" value="GAA5151725.1"/>
    <property type="molecule type" value="Genomic_DNA"/>
</dbReference>
<keyword evidence="4 9" id="KW-0067">ATP-binding</keyword>
<evidence type="ECO:0000256" key="6">
    <source>
        <dbReference type="ARBA" id="ARBA00034617"/>
    </source>
</evidence>
<keyword evidence="1 9" id="KW-0547">Nucleotide-binding</keyword>
<keyword evidence="2 9" id="KW-0378">Hydrolase</keyword>
<evidence type="ECO:0000256" key="5">
    <source>
        <dbReference type="ARBA" id="ARBA00023235"/>
    </source>
</evidence>
<evidence type="ECO:0000256" key="9">
    <source>
        <dbReference type="PROSITE-ProRule" id="PRU00560"/>
    </source>
</evidence>
<dbReference type="InterPro" id="IPR027417">
    <property type="entry name" value="P-loop_NTPase"/>
</dbReference>
<gene>
    <name evidence="11" type="ORF">GCM10023321_19250</name>
</gene>
<proteinExistence type="predicted"/>
<evidence type="ECO:0000313" key="12">
    <source>
        <dbReference type="Proteomes" id="UP001428817"/>
    </source>
</evidence>